<dbReference type="Pfam" id="PF08281">
    <property type="entry name" value="Sigma70_r4_2"/>
    <property type="match status" value="1"/>
</dbReference>
<reference evidence="9 10" key="1">
    <citation type="submission" date="2023-07" db="EMBL/GenBank/DDBJ databases">
        <title>Genomic Encyclopedia of Type Strains, Phase IV (KMG-IV): sequencing the most valuable type-strain genomes for metagenomic binning, comparative biology and taxonomic classification.</title>
        <authorList>
            <person name="Goeker M."/>
        </authorList>
    </citation>
    <scope>NUCLEOTIDE SEQUENCE [LARGE SCALE GENOMIC DNA]</scope>
    <source>
        <strain evidence="9 10">DSM 19013</strain>
    </source>
</reference>
<keyword evidence="10" id="KW-1185">Reference proteome</keyword>
<dbReference type="InterPro" id="IPR014284">
    <property type="entry name" value="RNA_pol_sigma-70_dom"/>
</dbReference>
<evidence type="ECO:0000256" key="3">
    <source>
        <dbReference type="ARBA" id="ARBA00023082"/>
    </source>
</evidence>
<evidence type="ECO:0000256" key="5">
    <source>
        <dbReference type="ARBA" id="ARBA00023163"/>
    </source>
</evidence>
<evidence type="ECO:0000259" key="8">
    <source>
        <dbReference type="Pfam" id="PF08281"/>
    </source>
</evidence>
<dbReference type="Proteomes" id="UP001231124">
    <property type="component" value="Unassembled WGS sequence"/>
</dbReference>
<keyword evidence="3 6" id="KW-0731">Sigma factor</keyword>
<dbReference type="InterPro" id="IPR007627">
    <property type="entry name" value="RNA_pol_sigma70_r2"/>
</dbReference>
<dbReference type="Gene3D" id="1.10.1740.10">
    <property type="match status" value="1"/>
</dbReference>
<name>A0ABU0HZC3_9HYPH</name>
<dbReference type="NCBIfam" id="TIGR02937">
    <property type="entry name" value="sigma70-ECF"/>
    <property type="match status" value="1"/>
</dbReference>
<dbReference type="CDD" id="cd06171">
    <property type="entry name" value="Sigma70_r4"/>
    <property type="match status" value="1"/>
</dbReference>
<dbReference type="SUPFAM" id="SSF88946">
    <property type="entry name" value="Sigma2 domain of RNA polymerase sigma factors"/>
    <property type="match status" value="1"/>
</dbReference>
<organism evidence="9 10">
    <name type="scientific">Methylobacterium aerolatum</name>
    <dbReference type="NCBI Taxonomy" id="418708"/>
    <lineage>
        <taxon>Bacteria</taxon>
        <taxon>Pseudomonadati</taxon>
        <taxon>Pseudomonadota</taxon>
        <taxon>Alphaproteobacteria</taxon>
        <taxon>Hyphomicrobiales</taxon>
        <taxon>Methylobacteriaceae</taxon>
        <taxon>Methylobacterium</taxon>
    </lineage>
</organism>
<evidence type="ECO:0000313" key="9">
    <source>
        <dbReference type="EMBL" id="MDQ0446831.1"/>
    </source>
</evidence>
<accession>A0ABU0HZC3</accession>
<comment type="caution">
    <text evidence="9">The sequence shown here is derived from an EMBL/GenBank/DDBJ whole genome shotgun (WGS) entry which is preliminary data.</text>
</comment>
<comment type="similarity">
    <text evidence="1 6">Belongs to the sigma-70 factor family. ECF subfamily.</text>
</comment>
<evidence type="ECO:0000256" key="4">
    <source>
        <dbReference type="ARBA" id="ARBA00023125"/>
    </source>
</evidence>
<proteinExistence type="inferred from homology"/>
<evidence type="ECO:0000256" key="2">
    <source>
        <dbReference type="ARBA" id="ARBA00023015"/>
    </source>
</evidence>
<evidence type="ECO:0000313" key="10">
    <source>
        <dbReference type="Proteomes" id="UP001231124"/>
    </source>
</evidence>
<feature type="domain" description="RNA polymerase sigma-70 region 2" evidence="7">
    <location>
        <begin position="75"/>
        <end position="136"/>
    </location>
</feature>
<keyword evidence="5 6" id="KW-0804">Transcription</keyword>
<keyword evidence="2 6" id="KW-0805">Transcription regulation</keyword>
<dbReference type="PANTHER" id="PTHR43133">
    <property type="entry name" value="RNA POLYMERASE ECF-TYPE SIGMA FACTO"/>
    <property type="match status" value="1"/>
</dbReference>
<protein>
    <recommendedName>
        <fullName evidence="6">RNA polymerase sigma factor</fullName>
    </recommendedName>
</protein>
<evidence type="ECO:0000256" key="6">
    <source>
        <dbReference type="RuleBase" id="RU000716"/>
    </source>
</evidence>
<dbReference type="Gene3D" id="1.10.10.10">
    <property type="entry name" value="Winged helix-like DNA-binding domain superfamily/Winged helix DNA-binding domain"/>
    <property type="match status" value="1"/>
</dbReference>
<evidence type="ECO:0000256" key="1">
    <source>
        <dbReference type="ARBA" id="ARBA00010641"/>
    </source>
</evidence>
<dbReference type="InterPro" id="IPR013325">
    <property type="entry name" value="RNA_pol_sigma_r2"/>
</dbReference>
<dbReference type="PANTHER" id="PTHR43133:SF25">
    <property type="entry name" value="RNA POLYMERASE SIGMA FACTOR RFAY-RELATED"/>
    <property type="match status" value="1"/>
</dbReference>
<dbReference type="InterPro" id="IPR000838">
    <property type="entry name" value="RNA_pol_sigma70_ECF_CS"/>
</dbReference>
<dbReference type="RefSeq" id="WP_238201600.1">
    <property type="nucleotide sequence ID" value="NZ_BPQE01000004.1"/>
</dbReference>
<dbReference type="InterPro" id="IPR013249">
    <property type="entry name" value="RNA_pol_sigma70_r4_t2"/>
</dbReference>
<dbReference type="InterPro" id="IPR013324">
    <property type="entry name" value="RNA_pol_sigma_r3/r4-like"/>
</dbReference>
<evidence type="ECO:0000259" key="7">
    <source>
        <dbReference type="Pfam" id="PF04542"/>
    </source>
</evidence>
<dbReference type="InterPro" id="IPR039425">
    <property type="entry name" value="RNA_pol_sigma-70-like"/>
</dbReference>
<dbReference type="SUPFAM" id="SSF88659">
    <property type="entry name" value="Sigma3 and sigma4 domains of RNA polymerase sigma factors"/>
    <property type="match status" value="1"/>
</dbReference>
<dbReference type="Pfam" id="PF04542">
    <property type="entry name" value="Sigma70_r2"/>
    <property type="match status" value="1"/>
</dbReference>
<sequence>MPLVAEQFRSPAIFGAVISLAGAEIGRDLRDYYPEVEMIDGASPLAEALRRLSEALDRFEARTGDGFAAELVAAVPQLRRYALSLTRNAAETEDLVQFTLLKAWEHRTSYRPGTGLKAWLFTILRNGHLNGRMKYRREVPDPEGTHAAGLSSLADQEHRLDVQDMRDALDRLGPDQREALLLVAVEDLTYEAAAERLGCRPGTVKSRVSRARDRLAAELGEP</sequence>
<feature type="domain" description="RNA polymerase sigma factor 70 region 4 type 2" evidence="8">
    <location>
        <begin position="165"/>
        <end position="215"/>
    </location>
</feature>
<dbReference type="EMBL" id="JAUSVP010000003">
    <property type="protein sequence ID" value="MDQ0446831.1"/>
    <property type="molecule type" value="Genomic_DNA"/>
</dbReference>
<dbReference type="PROSITE" id="PS01063">
    <property type="entry name" value="SIGMA70_ECF"/>
    <property type="match status" value="1"/>
</dbReference>
<gene>
    <name evidence="9" type="ORF">QO012_001322</name>
</gene>
<dbReference type="InterPro" id="IPR036388">
    <property type="entry name" value="WH-like_DNA-bd_sf"/>
</dbReference>
<keyword evidence="4 6" id="KW-0238">DNA-binding</keyword>